<name>A0A1H0RX94_9ACTN</name>
<feature type="transmembrane region" description="Helical" evidence="17">
    <location>
        <begin position="197"/>
        <end position="222"/>
    </location>
</feature>
<evidence type="ECO:0000256" key="11">
    <source>
        <dbReference type="ARBA" id="ARBA00025034"/>
    </source>
</evidence>
<evidence type="ECO:0000256" key="10">
    <source>
        <dbReference type="ARBA" id="ARBA00023186"/>
    </source>
</evidence>
<dbReference type="CDD" id="cd20070">
    <property type="entry name" value="5TM_YidC_Alb3"/>
    <property type="match status" value="1"/>
</dbReference>
<comment type="subunit">
    <text evidence="12">Interacts with the Sec translocase complex via SecD. Specifically interacts with transmembrane segments of nascent integral membrane proteins during membrane integration.</text>
</comment>
<dbReference type="OrthoDB" id="9780552at2"/>
<comment type="function">
    <text evidence="11">Required for the insertion and/or proper folding and/or complex formation of integral membrane proteins into the membrane. Involved in integration of membrane proteins that insert both dependently and independently of the Sec translocase complex, as well as at least some lipoproteins. Aids folding of multispanning membrane proteins.</text>
</comment>
<dbReference type="Pfam" id="PF02096">
    <property type="entry name" value="60KD_IMP"/>
    <property type="match status" value="1"/>
</dbReference>
<keyword evidence="20" id="KW-1185">Reference proteome</keyword>
<evidence type="ECO:0000256" key="6">
    <source>
        <dbReference type="ARBA" id="ARBA00022692"/>
    </source>
</evidence>
<protein>
    <recommendedName>
        <fullName evidence="3">Membrane protein insertase YidC</fullName>
    </recommendedName>
    <alternativeName>
        <fullName evidence="15">Foldase YidC</fullName>
    </alternativeName>
    <alternativeName>
        <fullName evidence="14">Membrane integrase YidC</fullName>
    </alternativeName>
    <alternativeName>
        <fullName evidence="13">Membrane protein YidC</fullName>
    </alternativeName>
</protein>
<organism evidence="19 20">
    <name type="scientific">Klenkia soli</name>
    <dbReference type="NCBI Taxonomy" id="1052260"/>
    <lineage>
        <taxon>Bacteria</taxon>
        <taxon>Bacillati</taxon>
        <taxon>Actinomycetota</taxon>
        <taxon>Actinomycetes</taxon>
        <taxon>Geodermatophilales</taxon>
        <taxon>Geodermatophilaceae</taxon>
        <taxon>Klenkia</taxon>
    </lineage>
</organism>
<dbReference type="GO" id="GO:0032977">
    <property type="term" value="F:membrane insertase activity"/>
    <property type="evidence" value="ECO:0007669"/>
    <property type="project" value="InterPro"/>
</dbReference>
<proteinExistence type="inferred from homology"/>
<evidence type="ECO:0000256" key="5">
    <source>
        <dbReference type="ARBA" id="ARBA00022475"/>
    </source>
</evidence>
<dbReference type="Proteomes" id="UP000199088">
    <property type="component" value="Unassembled WGS sequence"/>
</dbReference>
<evidence type="ECO:0000256" key="17">
    <source>
        <dbReference type="SAM" id="Phobius"/>
    </source>
</evidence>
<keyword evidence="9 17" id="KW-0472">Membrane</keyword>
<reference evidence="20" key="1">
    <citation type="submission" date="2016-10" db="EMBL/GenBank/DDBJ databases">
        <authorList>
            <person name="Varghese N."/>
            <person name="Submissions S."/>
        </authorList>
    </citation>
    <scope>NUCLEOTIDE SEQUENCE [LARGE SCALE GENOMIC DNA]</scope>
    <source>
        <strain evidence="20">DSM 45843</strain>
    </source>
</reference>
<feature type="transmembrane region" description="Helical" evidence="17">
    <location>
        <begin position="158"/>
        <end position="176"/>
    </location>
</feature>
<dbReference type="InterPro" id="IPR028055">
    <property type="entry name" value="YidC/Oxa/ALB_C"/>
</dbReference>
<keyword evidence="10" id="KW-0143">Chaperone</keyword>
<gene>
    <name evidence="19" type="ORF">SAMN05660199_03652</name>
</gene>
<dbReference type="EMBL" id="FNIR01000012">
    <property type="protein sequence ID" value="SDP33636.1"/>
    <property type="molecule type" value="Genomic_DNA"/>
</dbReference>
<evidence type="ECO:0000256" key="15">
    <source>
        <dbReference type="ARBA" id="ARBA00033342"/>
    </source>
</evidence>
<feature type="transmembrane region" description="Helical" evidence="17">
    <location>
        <begin position="30"/>
        <end position="52"/>
    </location>
</feature>
<evidence type="ECO:0000256" key="13">
    <source>
        <dbReference type="ARBA" id="ARBA00031538"/>
    </source>
</evidence>
<evidence type="ECO:0000256" key="3">
    <source>
        <dbReference type="ARBA" id="ARBA00015325"/>
    </source>
</evidence>
<dbReference type="InterPro" id="IPR001708">
    <property type="entry name" value="YidC/ALB3/OXA1/COX18"/>
</dbReference>
<evidence type="ECO:0000256" key="9">
    <source>
        <dbReference type="ARBA" id="ARBA00023136"/>
    </source>
</evidence>
<sequence length="247" mass="26813">MLDWLYTAVSWVLEVWHSLLSTVLPPAGGVTWALSVVLLVVTVRVLLFPLAARQVAGQRAMQELHPEIDRLRTRHGDDTAGFSKAVLDLQRERGVNPLAGCLPVLPQIPVFLGLLHVLRRIAPGAAGLYGWSTELTRQAAEATLLGAPVASSSTAGDARLVAVLLLVATCATTFWTQRQMQRRSGPVEGQAATVQKVLLYGTPVGLFASGLFFPILVLLYWITTNLWTLGQQSYLLRRLPPPQHGAG</sequence>
<dbReference type="AlphaFoldDB" id="A0A1H0RX94"/>
<dbReference type="GO" id="GO:0015031">
    <property type="term" value="P:protein transport"/>
    <property type="evidence" value="ECO:0007669"/>
    <property type="project" value="UniProtKB-KW"/>
</dbReference>
<comment type="similarity">
    <text evidence="2">Belongs to the OXA1/ALB3/YidC family. Type 1 subfamily.</text>
</comment>
<dbReference type="PANTHER" id="PTHR12428">
    <property type="entry name" value="OXA1"/>
    <property type="match status" value="1"/>
</dbReference>
<keyword evidence="6 16" id="KW-0812">Transmembrane</keyword>
<dbReference type="GO" id="GO:0051205">
    <property type="term" value="P:protein insertion into membrane"/>
    <property type="evidence" value="ECO:0007669"/>
    <property type="project" value="TreeGrafter"/>
</dbReference>
<evidence type="ECO:0000313" key="20">
    <source>
        <dbReference type="Proteomes" id="UP000199088"/>
    </source>
</evidence>
<keyword evidence="7" id="KW-0653">Protein transport</keyword>
<evidence type="ECO:0000256" key="1">
    <source>
        <dbReference type="ARBA" id="ARBA00004651"/>
    </source>
</evidence>
<dbReference type="InterPro" id="IPR047196">
    <property type="entry name" value="YidC_ALB_C"/>
</dbReference>
<evidence type="ECO:0000256" key="12">
    <source>
        <dbReference type="ARBA" id="ARBA00026028"/>
    </source>
</evidence>
<dbReference type="RefSeq" id="WP_091247816.1">
    <property type="nucleotide sequence ID" value="NZ_FNIR01000012.1"/>
</dbReference>
<dbReference type="PANTHER" id="PTHR12428:SF65">
    <property type="entry name" value="CYTOCHROME C OXIDASE ASSEMBLY PROTEIN COX18, MITOCHONDRIAL"/>
    <property type="match status" value="1"/>
</dbReference>
<keyword evidence="8 17" id="KW-1133">Transmembrane helix</keyword>
<evidence type="ECO:0000259" key="18">
    <source>
        <dbReference type="Pfam" id="PF02096"/>
    </source>
</evidence>
<evidence type="ECO:0000256" key="14">
    <source>
        <dbReference type="ARBA" id="ARBA00033245"/>
    </source>
</evidence>
<comment type="subcellular location">
    <subcellularLocation>
        <location evidence="1">Cell membrane</location>
        <topology evidence="1">Multi-pass membrane protein</topology>
    </subcellularLocation>
    <subcellularLocation>
        <location evidence="16">Membrane</location>
        <topology evidence="16">Multi-pass membrane protein</topology>
    </subcellularLocation>
</comment>
<evidence type="ECO:0000256" key="7">
    <source>
        <dbReference type="ARBA" id="ARBA00022927"/>
    </source>
</evidence>
<dbReference type="GO" id="GO:0005886">
    <property type="term" value="C:plasma membrane"/>
    <property type="evidence" value="ECO:0007669"/>
    <property type="project" value="UniProtKB-SubCell"/>
</dbReference>
<dbReference type="STRING" id="1052260.SAMN05660199_03652"/>
<keyword evidence="4" id="KW-0813">Transport</keyword>
<evidence type="ECO:0000256" key="2">
    <source>
        <dbReference type="ARBA" id="ARBA00010527"/>
    </source>
</evidence>
<evidence type="ECO:0000256" key="8">
    <source>
        <dbReference type="ARBA" id="ARBA00022989"/>
    </source>
</evidence>
<evidence type="ECO:0000256" key="16">
    <source>
        <dbReference type="RuleBase" id="RU003945"/>
    </source>
</evidence>
<evidence type="ECO:0000256" key="4">
    <source>
        <dbReference type="ARBA" id="ARBA00022448"/>
    </source>
</evidence>
<dbReference type="NCBIfam" id="TIGR03592">
    <property type="entry name" value="yidC_oxa1_cterm"/>
    <property type="match status" value="1"/>
</dbReference>
<feature type="domain" description="Membrane insertase YidC/Oxa/ALB C-terminal" evidence="18">
    <location>
        <begin position="32"/>
        <end position="235"/>
    </location>
</feature>
<accession>A0A1H0RX94</accession>
<keyword evidence="5" id="KW-1003">Cell membrane</keyword>
<evidence type="ECO:0000313" key="19">
    <source>
        <dbReference type="EMBL" id="SDP33636.1"/>
    </source>
</evidence>